<dbReference type="OrthoDB" id="8371143at2"/>
<dbReference type="EMBL" id="VFYP01000004">
    <property type="protein sequence ID" value="TPP05866.1"/>
    <property type="molecule type" value="Genomic_DNA"/>
</dbReference>
<gene>
    <name evidence="1" type="ORF">FJQ55_19190</name>
</gene>
<sequence length="161" mass="18340">MIAFMSQYMMFDGRIEPYQRADDVGYAISEFLWFEERPFYPASALAQAKVAQVNLCSLQGSEDNQDNCDLVFQMPKADGGHFYEIVMRSDNGTAYGGWAWGETLECLDQIANGYRVLRTQIHETQASFEYSSKSRRYGPTSKLLMDKKALRPGWQSAMIKG</sequence>
<dbReference type="Proteomes" id="UP000316429">
    <property type="component" value="Unassembled WGS sequence"/>
</dbReference>
<dbReference type="AlphaFoldDB" id="A0A504U7J0"/>
<proteinExistence type="predicted"/>
<reference evidence="1 2" key="1">
    <citation type="submission" date="2019-06" db="EMBL/GenBank/DDBJ databases">
        <title>Rhizobium sp. CL12 isolated from roots of soybean.</title>
        <authorList>
            <person name="Wang C."/>
        </authorList>
    </citation>
    <scope>NUCLEOTIDE SEQUENCE [LARGE SCALE GENOMIC DNA]</scope>
    <source>
        <strain evidence="1 2">CL12</strain>
    </source>
</reference>
<comment type="caution">
    <text evidence="1">The sequence shown here is derived from an EMBL/GenBank/DDBJ whole genome shotgun (WGS) entry which is preliminary data.</text>
</comment>
<protein>
    <submittedName>
        <fullName evidence="1">Uncharacterized protein</fullName>
    </submittedName>
</protein>
<accession>A0A504U7J0</accession>
<name>A0A504U7J0_9HYPH</name>
<organism evidence="1 2">
    <name type="scientific">Rhizobium glycinendophyticum</name>
    <dbReference type="NCBI Taxonomy" id="2589807"/>
    <lineage>
        <taxon>Bacteria</taxon>
        <taxon>Pseudomonadati</taxon>
        <taxon>Pseudomonadota</taxon>
        <taxon>Alphaproteobacteria</taxon>
        <taxon>Hyphomicrobiales</taxon>
        <taxon>Rhizobiaceae</taxon>
        <taxon>Rhizobium/Agrobacterium group</taxon>
        <taxon>Rhizobium</taxon>
    </lineage>
</organism>
<evidence type="ECO:0000313" key="2">
    <source>
        <dbReference type="Proteomes" id="UP000316429"/>
    </source>
</evidence>
<keyword evidence="2" id="KW-1185">Reference proteome</keyword>
<dbReference type="RefSeq" id="WP_140830983.1">
    <property type="nucleotide sequence ID" value="NZ_VFYP01000004.1"/>
</dbReference>
<evidence type="ECO:0000313" key="1">
    <source>
        <dbReference type="EMBL" id="TPP05866.1"/>
    </source>
</evidence>